<accession>A0ACD5H0G9</accession>
<evidence type="ECO:0000313" key="2">
    <source>
        <dbReference type="Proteomes" id="UP000095472"/>
    </source>
</evidence>
<keyword evidence="2" id="KW-1185">Reference proteome</keyword>
<protein>
    <submittedName>
        <fullName evidence="1">Type II toxin-antitoxin system HicA family toxin</fullName>
    </submittedName>
</protein>
<reference evidence="1 2" key="1">
    <citation type="journal article" date="2016" name="Genome Announc.">
        <title>Draft Genome Sequence of the Thermotolerant Cyanobacterium Desertifilum sp. IPPAS B-1220.</title>
        <authorList>
            <person name="Mironov K.S."/>
            <person name="Sinetova M.A."/>
            <person name="Bolatkhan K."/>
            <person name="Zayadan B.K."/>
            <person name="Ustinova V.V."/>
            <person name="Kupriyanova E.V."/>
            <person name="Skrypnik A.N."/>
            <person name="Gogoleva N.E."/>
            <person name="Gogolev Y.V."/>
            <person name="Los D.A."/>
        </authorList>
    </citation>
    <scope>NUCLEOTIDE SEQUENCE [LARGE SCALE GENOMIC DNA]</scope>
    <source>
        <strain evidence="1 2">IPPAS B-1220</strain>
    </source>
</reference>
<dbReference type="EMBL" id="CP182909">
    <property type="protein sequence ID" value="XPM66336.1"/>
    <property type="molecule type" value="Genomic_DNA"/>
</dbReference>
<proteinExistence type="predicted"/>
<evidence type="ECO:0000313" key="1">
    <source>
        <dbReference type="EMBL" id="XPM66336.1"/>
    </source>
</evidence>
<name>A0ACD5H0G9_9CYAN</name>
<gene>
    <name evidence="1" type="ORF">BH720_013900</name>
</gene>
<dbReference type="Proteomes" id="UP000095472">
    <property type="component" value="Chromosome"/>
</dbReference>
<sequence>MGTVKKCLAKVMAGTSDTNIRFEQLCQLLTKLGFEKHTKGSHYIFSKEGVEEILNIQPKRGKGKVYQVKQVREVIIKYQLSL</sequence>
<organism evidence="1 2">
    <name type="scientific">Desertifilum tharense IPPAS B-1220</name>
    <dbReference type="NCBI Taxonomy" id="1781255"/>
    <lineage>
        <taxon>Bacteria</taxon>
        <taxon>Bacillati</taxon>
        <taxon>Cyanobacteriota</taxon>
        <taxon>Cyanophyceae</taxon>
        <taxon>Desertifilales</taxon>
        <taxon>Desertifilaceae</taxon>
        <taxon>Desertifilum</taxon>
    </lineage>
</organism>